<sequence length="456" mass="49959">MPTRGPKTTGDLIIVHQQDRKSRTRARAHLAHNGIRKRIQKQRGSDDDSLPSPDSKAVATPSISTPVALSGFSMVEYLISTNIFLDLSSTWGVSPAVCPGPANLSHTLSRASDALECIFRANLAFHWLDLKLGTTPEEKRNMKVAALTYRGQALALAQKELLRCRGSGSTNSDTILQPVHPANREISFGIVLRMLQLDYRFARCDVEAHFVACRQLLRGSSDVGRLMVDHHLIGALASTIRNPHLHHLMITFECVNCTSNSVIWDDADLGFLTNHLCQFVNRLKACDVVSTENRSLGESIPLTQARVPPCSVLWRCLTKRPTSIPSNIYRDVCESSAQVGALLLICSVFFDYEDGLGGTDTSIPYQCVEELENALSALGEENAVSSALNTAWLLAGGVGLPLLQRRARLWSVSGMLYALKRSSSLDLTVTTSGNVVNAEYVKQACLGFLSSPWRQS</sequence>
<dbReference type="Proteomes" id="UP000037505">
    <property type="component" value="Unassembled WGS sequence"/>
</dbReference>
<evidence type="ECO:0000256" key="1">
    <source>
        <dbReference type="SAM" id="MobiDB-lite"/>
    </source>
</evidence>
<dbReference type="OrthoDB" id="4464164at2759"/>
<protein>
    <submittedName>
        <fullName evidence="2">Uncharacterized protein</fullName>
    </submittedName>
</protein>
<dbReference type="GeneID" id="26810681"/>
<dbReference type="EMBL" id="JNOM01000320">
    <property type="protein sequence ID" value="KNG82726.1"/>
    <property type="molecule type" value="Genomic_DNA"/>
</dbReference>
<dbReference type="AlphaFoldDB" id="A0A0L1IT23"/>
<evidence type="ECO:0000313" key="3">
    <source>
        <dbReference type="Proteomes" id="UP000037505"/>
    </source>
</evidence>
<dbReference type="RefSeq" id="XP_015403649.1">
    <property type="nucleotide sequence ID" value="XM_015554133.1"/>
</dbReference>
<gene>
    <name evidence="2" type="ORF">ANOM_008877</name>
</gene>
<feature type="region of interest" description="Disordered" evidence="1">
    <location>
        <begin position="37"/>
        <end position="58"/>
    </location>
</feature>
<keyword evidence="3" id="KW-1185">Reference proteome</keyword>
<evidence type="ECO:0000313" key="2">
    <source>
        <dbReference type="EMBL" id="KNG82726.1"/>
    </source>
</evidence>
<reference evidence="2 3" key="1">
    <citation type="submission" date="2014-06" db="EMBL/GenBank/DDBJ databases">
        <title>The Genome of the Aflatoxigenic Filamentous Fungus Aspergillus nomius.</title>
        <authorList>
            <person name="Moore M.G."/>
            <person name="Shannon B.M."/>
            <person name="Brian M.M."/>
        </authorList>
    </citation>
    <scope>NUCLEOTIDE SEQUENCE [LARGE SCALE GENOMIC DNA]</scope>
    <source>
        <strain evidence="2 3">NRRL 13137</strain>
    </source>
</reference>
<organism evidence="2 3">
    <name type="scientific">Aspergillus nomiae NRRL (strain ATCC 15546 / NRRL 13137 / CBS 260.88 / M93)</name>
    <dbReference type="NCBI Taxonomy" id="1509407"/>
    <lineage>
        <taxon>Eukaryota</taxon>
        <taxon>Fungi</taxon>
        <taxon>Dikarya</taxon>
        <taxon>Ascomycota</taxon>
        <taxon>Pezizomycotina</taxon>
        <taxon>Eurotiomycetes</taxon>
        <taxon>Eurotiomycetidae</taxon>
        <taxon>Eurotiales</taxon>
        <taxon>Aspergillaceae</taxon>
        <taxon>Aspergillus</taxon>
        <taxon>Aspergillus subgen. Circumdati</taxon>
    </lineage>
</organism>
<comment type="caution">
    <text evidence="2">The sequence shown here is derived from an EMBL/GenBank/DDBJ whole genome shotgun (WGS) entry which is preliminary data.</text>
</comment>
<accession>A0A0L1IT23</accession>
<name>A0A0L1IT23_ASPN3</name>
<proteinExistence type="predicted"/>